<dbReference type="EMBL" id="CM055105">
    <property type="protein sequence ID" value="KAJ7531326.1"/>
    <property type="molecule type" value="Genomic_DNA"/>
</dbReference>
<protein>
    <submittedName>
        <fullName evidence="1">Uncharacterized protein</fullName>
    </submittedName>
</protein>
<evidence type="ECO:0000313" key="2">
    <source>
        <dbReference type="Proteomes" id="UP001162992"/>
    </source>
</evidence>
<gene>
    <name evidence="1" type="ORF">O6H91_14G040600</name>
</gene>
<evidence type="ECO:0000313" key="1">
    <source>
        <dbReference type="EMBL" id="KAJ7531326.1"/>
    </source>
</evidence>
<comment type="caution">
    <text evidence="1">The sequence shown here is derived from an EMBL/GenBank/DDBJ whole genome shotgun (WGS) entry which is preliminary data.</text>
</comment>
<proteinExistence type="predicted"/>
<reference evidence="2" key="1">
    <citation type="journal article" date="2024" name="Proc. Natl. Acad. Sci. U.S.A.">
        <title>Extraordinary preservation of gene collinearity over three hundred million years revealed in homosporous lycophytes.</title>
        <authorList>
            <person name="Li C."/>
            <person name="Wickell D."/>
            <person name="Kuo L.Y."/>
            <person name="Chen X."/>
            <person name="Nie B."/>
            <person name="Liao X."/>
            <person name="Peng D."/>
            <person name="Ji J."/>
            <person name="Jenkins J."/>
            <person name="Williams M."/>
            <person name="Shu S."/>
            <person name="Plott C."/>
            <person name="Barry K."/>
            <person name="Rajasekar S."/>
            <person name="Grimwood J."/>
            <person name="Han X."/>
            <person name="Sun S."/>
            <person name="Hou Z."/>
            <person name="He W."/>
            <person name="Dai G."/>
            <person name="Sun C."/>
            <person name="Schmutz J."/>
            <person name="Leebens-Mack J.H."/>
            <person name="Li F.W."/>
            <person name="Wang L."/>
        </authorList>
    </citation>
    <scope>NUCLEOTIDE SEQUENCE [LARGE SCALE GENOMIC DNA]</scope>
    <source>
        <strain evidence="2">cv. PW_Plant_1</strain>
    </source>
</reference>
<organism evidence="1 2">
    <name type="scientific">Diphasiastrum complanatum</name>
    <name type="common">Issler's clubmoss</name>
    <name type="synonym">Lycopodium complanatum</name>
    <dbReference type="NCBI Taxonomy" id="34168"/>
    <lineage>
        <taxon>Eukaryota</taxon>
        <taxon>Viridiplantae</taxon>
        <taxon>Streptophyta</taxon>
        <taxon>Embryophyta</taxon>
        <taxon>Tracheophyta</taxon>
        <taxon>Lycopodiopsida</taxon>
        <taxon>Lycopodiales</taxon>
        <taxon>Lycopodiaceae</taxon>
        <taxon>Lycopodioideae</taxon>
        <taxon>Diphasiastrum</taxon>
    </lineage>
</organism>
<dbReference type="Proteomes" id="UP001162992">
    <property type="component" value="Chromosome 14"/>
</dbReference>
<accession>A0ACC2BNI0</accession>
<name>A0ACC2BNI0_DIPCM</name>
<sequence>MLMMHEVVEKTNGTADCLLVRLNFSLLSGCVLSEKVGRNESLSGTILCAADSSA</sequence>
<keyword evidence="2" id="KW-1185">Reference proteome</keyword>